<sequence length="145" mass="14372">MKFVRRLVICAVVFALPGLSAAGVAAAATTVPFQINSAPFGNPAGSFDTFAANCVAIVGEESGVVVVAGGRGSDSSESGRGWGCSVNASVQWINLSTGATGAAQTSDGLHGFPPEATLHTGVGQVALILNAGGIHTPGFATLYVP</sequence>
<organism evidence="2 3">
    <name type="scientific">Nocardia rhamnosiphila</name>
    <dbReference type="NCBI Taxonomy" id="426716"/>
    <lineage>
        <taxon>Bacteria</taxon>
        <taxon>Bacillati</taxon>
        <taxon>Actinomycetota</taxon>
        <taxon>Actinomycetes</taxon>
        <taxon>Mycobacteriales</taxon>
        <taxon>Nocardiaceae</taxon>
        <taxon>Nocardia</taxon>
    </lineage>
</organism>
<reference evidence="2 3" key="1">
    <citation type="submission" date="2024-06" db="EMBL/GenBank/DDBJ databases">
        <title>The Natural Products Discovery Center: Release of the First 8490 Sequenced Strains for Exploring Actinobacteria Biosynthetic Diversity.</title>
        <authorList>
            <person name="Kalkreuter E."/>
            <person name="Kautsar S.A."/>
            <person name="Yang D."/>
            <person name="Bader C.D."/>
            <person name="Teijaro C.N."/>
            <person name="Fluegel L."/>
            <person name="Davis C.M."/>
            <person name="Simpson J.R."/>
            <person name="Lauterbach L."/>
            <person name="Steele A.D."/>
            <person name="Gui C."/>
            <person name="Meng S."/>
            <person name="Li G."/>
            <person name="Viehrig K."/>
            <person name="Ye F."/>
            <person name="Su P."/>
            <person name="Kiefer A.F."/>
            <person name="Nichols A."/>
            <person name="Cepeda A.J."/>
            <person name="Yan W."/>
            <person name="Fan B."/>
            <person name="Jiang Y."/>
            <person name="Adhikari A."/>
            <person name="Zheng C.-J."/>
            <person name="Schuster L."/>
            <person name="Cowan T.M."/>
            <person name="Smanski M.J."/>
            <person name="Chevrette M.G."/>
            <person name="De Carvalho L.P.S."/>
            <person name="Shen B."/>
        </authorList>
    </citation>
    <scope>NUCLEOTIDE SEQUENCE [LARGE SCALE GENOMIC DNA]</scope>
    <source>
        <strain evidence="2 3">NPDC019708</strain>
    </source>
</reference>
<keyword evidence="3" id="KW-1185">Reference proteome</keyword>
<evidence type="ECO:0000313" key="3">
    <source>
        <dbReference type="Proteomes" id="UP001550628"/>
    </source>
</evidence>
<evidence type="ECO:0008006" key="4">
    <source>
        <dbReference type="Google" id="ProtNLM"/>
    </source>
</evidence>
<proteinExistence type="predicted"/>
<evidence type="ECO:0000313" key="2">
    <source>
        <dbReference type="EMBL" id="MEU1955632.1"/>
    </source>
</evidence>
<evidence type="ECO:0000256" key="1">
    <source>
        <dbReference type="SAM" id="SignalP"/>
    </source>
</evidence>
<feature type="chain" id="PRO_5046436259" description="Secreted protein" evidence="1">
    <location>
        <begin position="28"/>
        <end position="145"/>
    </location>
</feature>
<keyword evidence="1" id="KW-0732">Signal</keyword>
<dbReference type="Proteomes" id="UP001550628">
    <property type="component" value="Unassembled WGS sequence"/>
</dbReference>
<name>A0ABV2WXN0_9NOCA</name>
<feature type="signal peptide" evidence="1">
    <location>
        <begin position="1"/>
        <end position="27"/>
    </location>
</feature>
<protein>
    <recommendedName>
        <fullName evidence="4">Secreted protein</fullName>
    </recommendedName>
</protein>
<gene>
    <name evidence="2" type="ORF">ABZ510_27705</name>
</gene>
<dbReference type="EMBL" id="JBEYBF010000026">
    <property type="protein sequence ID" value="MEU1955632.1"/>
    <property type="molecule type" value="Genomic_DNA"/>
</dbReference>
<comment type="caution">
    <text evidence="2">The sequence shown here is derived from an EMBL/GenBank/DDBJ whole genome shotgun (WGS) entry which is preliminary data.</text>
</comment>
<accession>A0ABV2WXN0</accession>
<dbReference type="RefSeq" id="WP_356960122.1">
    <property type="nucleotide sequence ID" value="NZ_JBEYBD010000046.1"/>
</dbReference>